<dbReference type="AlphaFoldDB" id="A0A1V6N041"/>
<protein>
    <recommendedName>
        <fullName evidence="2">serine O-acetyltransferase</fullName>
        <ecNumber evidence="2">2.3.1.30</ecNumber>
    </recommendedName>
</protein>
<comment type="similarity">
    <text evidence="1">Belongs to the transferase hexapeptide repeat family.</text>
</comment>
<dbReference type="PIRSF" id="PIRSF000441">
    <property type="entry name" value="CysE"/>
    <property type="match status" value="1"/>
</dbReference>
<dbReference type="InterPro" id="IPR011004">
    <property type="entry name" value="Trimer_LpxA-like_sf"/>
</dbReference>
<accession>A0A1V6N041</accession>
<evidence type="ECO:0000256" key="4">
    <source>
        <dbReference type="ARBA" id="ARBA00022679"/>
    </source>
</evidence>
<proteinExistence type="inferred from homology"/>
<comment type="caution">
    <text evidence="7">The sequence shown here is derived from an EMBL/GenBank/DDBJ whole genome shotgun (WGS) entry which is preliminary data.</text>
</comment>
<keyword evidence="3" id="KW-0028">Amino-acid biosynthesis</keyword>
<dbReference type="Pfam" id="PF00132">
    <property type="entry name" value="Hexapep"/>
    <property type="match status" value="1"/>
</dbReference>
<evidence type="ECO:0000313" key="8">
    <source>
        <dbReference type="Proteomes" id="UP000191661"/>
    </source>
</evidence>
<dbReference type="InterPro" id="IPR053376">
    <property type="entry name" value="Serine_acetyltransferase"/>
</dbReference>
<dbReference type="InterPro" id="IPR001451">
    <property type="entry name" value="Hexapep"/>
</dbReference>
<dbReference type="FunFam" id="2.160.10.10:FF:000007">
    <property type="entry name" value="Serine acetyltransferase"/>
    <property type="match status" value="1"/>
</dbReference>
<dbReference type="Gene3D" id="1.10.3130.10">
    <property type="entry name" value="serine acetyltransferase, domain 1"/>
    <property type="match status" value="1"/>
</dbReference>
<gene>
    <name evidence="7" type="primary">cysE</name>
    <name evidence="7" type="ORF">MBBAR_31c00130</name>
</gene>
<reference evidence="7 8" key="1">
    <citation type="submission" date="2014-12" db="EMBL/GenBank/DDBJ databases">
        <title>Genome sequence of Methanobrevibacter arboriphilicus DH1, DSM1125.</title>
        <authorList>
            <person name="Poehlein A."/>
            <person name="Thauer R.K."/>
            <person name="Seedorf H."/>
            <person name="Daniel R."/>
        </authorList>
    </citation>
    <scope>NUCLEOTIDE SEQUENCE [LARGE SCALE GENOMIC DNA]</scope>
    <source>
        <strain evidence="7 8">DH1</strain>
    </source>
</reference>
<evidence type="ECO:0000256" key="2">
    <source>
        <dbReference type="ARBA" id="ARBA00013266"/>
    </source>
</evidence>
<keyword evidence="5 7" id="KW-0012">Acyltransferase</keyword>
<dbReference type="GO" id="GO:0009001">
    <property type="term" value="F:serine O-acetyltransferase activity"/>
    <property type="evidence" value="ECO:0007669"/>
    <property type="project" value="UniProtKB-EC"/>
</dbReference>
<dbReference type="InterPro" id="IPR005881">
    <property type="entry name" value="Ser_O-AcTrfase"/>
</dbReference>
<dbReference type="SUPFAM" id="SSF51161">
    <property type="entry name" value="Trimeric LpxA-like enzymes"/>
    <property type="match status" value="1"/>
</dbReference>
<dbReference type="Gene3D" id="2.160.10.10">
    <property type="entry name" value="Hexapeptide repeat proteins"/>
    <property type="match status" value="1"/>
</dbReference>
<organism evidence="7 8">
    <name type="scientific">Methanobrevibacter arboriphilus JCM 13429 = DSM 1125</name>
    <dbReference type="NCBI Taxonomy" id="1300164"/>
    <lineage>
        <taxon>Archaea</taxon>
        <taxon>Methanobacteriati</taxon>
        <taxon>Methanobacteriota</taxon>
        <taxon>Methanomada group</taxon>
        <taxon>Methanobacteria</taxon>
        <taxon>Methanobacteriales</taxon>
        <taxon>Methanobacteriaceae</taxon>
        <taxon>Methanobrevibacter</taxon>
    </lineage>
</organism>
<dbReference type="RefSeq" id="WP_211272934.1">
    <property type="nucleotide sequence ID" value="NZ_JXMW01000031.1"/>
</dbReference>
<dbReference type="CDD" id="cd03354">
    <property type="entry name" value="LbH_SAT"/>
    <property type="match status" value="1"/>
</dbReference>
<dbReference type="GO" id="GO:0005737">
    <property type="term" value="C:cytoplasm"/>
    <property type="evidence" value="ECO:0007669"/>
    <property type="project" value="InterPro"/>
</dbReference>
<dbReference type="InterPro" id="IPR042122">
    <property type="entry name" value="Ser_AcTrfase_N_sf"/>
</dbReference>
<dbReference type="InterPro" id="IPR018357">
    <property type="entry name" value="Hexapep_transf_CS"/>
</dbReference>
<dbReference type="Proteomes" id="UP000191661">
    <property type="component" value="Unassembled WGS sequence"/>
</dbReference>
<evidence type="ECO:0000313" key="7">
    <source>
        <dbReference type="EMBL" id="OQD57977.1"/>
    </source>
</evidence>
<evidence type="ECO:0000256" key="1">
    <source>
        <dbReference type="ARBA" id="ARBA00007274"/>
    </source>
</evidence>
<dbReference type="GO" id="GO:0006535">
    <property type="term" value="P:cysteine biosynthetic process from serine"/>
    <property type="evidence" value="ECO:0007669"/>
    <property type="project" value="InterPro"/>
</dbReference>
<evidence type="ECO:0000256" key="5">
    <source>
        <dbReference type="ARBA" id="ARBA00023315"/>
    </source>
</evidence>
<keyword evidence="8" id="KW-1185">Reference proteome</keyword>
<sequence>MFKRIKEDLLMVHIRDPAARSSFEIFFCYSGVHAIWYHLISHYLWNHDHYFSARLIASINRFFTGIEIHPAAKVGRRVFIDHGMGVVIGETAEIGDDVLMYQGVVLGGTSTVKEKRHPTVGNGVVIGSGALVIGNIYLGNGSKIGAGSVVLKDVPMGSTVVGVPGRVVHEKRKCAMDQEHQKLPDPVEEKLEKLVERQEYLEKEIESLKKNK</sequence>
<dbReference type="PANTHER" id="PTHR42811">
    <property type="entry name" value="SERINE ACETYLTRANSFERASE"/>
    <property type="match status" value="1"/>
</dbReference>
<dbReference type="InterPro" id="IPR045304">
    <property type="entry name" value="LbH_SAT"/>
</dbReference>
<keyword evidence="4 7" id="KW-0808">Transferase</keyword>
<evidence type="ECO:0000256" key="6">
    <source>
        <dbReference type="ARBA" id="ARBA00049486"/>
    </source>
</evidence>
<dbReference type="PROSITE" id="PS00101">
    <property type="entry name" value="HEXAPEP_TRANSFERASES"/>
    <property type="match status" value="1"/>
</dbReference>
<comment type="catalytic activity">
    <reaction evidence="6">
        <text>L-serine + acetyl-CoA = O-acetyl-L-serine + CoA</text>
        <dbReference type="Rhea" id="RHEA:24560"/>
        <dbReference type="ChEBI" id="CHEBI:33384"/>
        <dbReference type="ChEBI" id="CHEBI:57287"/>
        <dbReference type="ChEBI" id="CHEBI:57288"/>
        <dbReference type="ChEBI" id="CHEBI:58340"/>
        <dbReference type="EC" id="2.3.1.30"/>
    </reaction>
</comment>
<dbReference type="NCBIfam" id="NF041874">
    <property type="entry name" value="EPS_EpsC"/>
    <property type="match status" value="1"/>
</dbReference>
<dbReference type="EC" id="2.3.1.30" evidence="2"/>
<name>A0A1V6N041_METAZ</name>
<dbReference type="NCBIfam" id="TIGR01172">
    <property type="entry name" value="cysE"/>
    <property type="match status" value="1"/>
</dbReference>
<evidence type="ECO:0000256" key="3">
    <source>
        <dbReference type="ARBA" id="ARBA00022605"/>
    </source>
</evidence>
<dbReference type="EMBL" id="JXMW01000031">
    <property type="protein sequence ID" value="OQD57977.1"/>
    <property type="molecule type" value="Genomic_DNA"/>
</dbReference>
<dbReference type="OrthoDB" id="10940at2157"/>